<sequence>MYNTYLTQLRALTSDMAKSGKDIEQFYVTYANVRFDVIYDISKIPFELLIGAINHSWACTLELSRGFATYMSNNDFYSLCDILNLKPGKEHFTSFMFLNHIASKAPAKCSKQVVDPSHLSRFRNKEVKTSDEPDKIYFVGWNNHQKDKRKAHNFDKTELFFGKRVADYCRTNNISSRWTNKKYESRNASYPWNMNHEL</sequence>
<gene>
    <name evidence="1" type="ORF">SAMN04487834_101524</name>
</gene>
<dbReference type="AlphaFoldDB" id="A0A1H6SE47"/>
<dbReference type="OrthoDB" id="9134802at2"/>
<keyword evidence="2" id="KW-1185">Reference proteome</keyword>
<accession>A0A1H6SE47</accession>
<dbReference type="RefSeq" id="WP_074731737.1">
    <property type="nucleotide sequence ID" value="NZ_FNYK01000015.1"/>
</dbReference>
<name>A0A1H6SE47_9FIRM</name>
<dbReference type="Pfam" id="PF19503">
    <property type="entry name" value="DUF6037"/>
    <property type="match status" value="1"/>
</dbReference>
<proteinExistence type="predicted"/>
<evidence type="ECO:0000313" key="1">
    <source>
        <dbReference type="EMBL" id="SEI66243.1"/>
    </source>
</evidence>
<organism evidence="1 2">
    <name type="scientific">Sharpea azabuensis</name>
    <dbReference type="NCBI Taxonomy" id="322505"/>
    <lineage>
        <taxon>Bacteria</taxon>
        <taxon>Bacillati</taxon>
        <taxon>Bacillota</taxon>
        <taxon>Erysipelotrichia</taxon>
        <taxon>Erysipelotrichales</taxon>
        <taxon>Coprobacillaceae</taxon>
        <taxon>Sharpea</taxon>
    </lineage>
</organism>
<dbReference type="Proteomes" id="UP000183028">
    <property type="component" value="Unassembled WGS sequence"/>
</dbReference>
<protein>
    <submittedName>
        <fullName evidence="1">Uncharacterized protein</fullName>
    </submittedName>
</protein>
<reference evidence="2" key="1">
    <citation type="submission" date="2016-10" db="EMBL/GenBank/DDBJ databases">
        <authorList>
            <person name="Varghese N."/>
        </authorList>
    </citation>
    <scope>NUCLEOTIDE SEQUENCE [LARGE SCALE GENOMIC DNA]</scope>
    <source>
        <strain evidence="2">DSM 20406</strain>
    </source>
</reference>
<evidence type="ECO:0000313" key="2">
    <source>
        <dbReference type="Proteomes" id="UP000183028"/>
    </source>
</evidence>
<dbReference type="InterPro" id="IPR046100">
    <property type="entry name" value="DUF6037"/>
</dbReference>
<dbReference type="EMBL" id="FNYK01000015">
    <property type="protein sequence ID" value="SEI66243.1"/>
    <property type="molecule type" value="Genomic_DNA"/>
</dbReference>